<dbReference type="EC" id="7.1.1.9" evidence="1"/>
<comment type="catalytic activity">
    <reaction evidence="1">
        <text>4 Fe(II)-[cytochrome c] + O2 + 8 H(+)(in) = 4 Fe(III)-[cytochrome c] + 2 H2O + 4 H(+)(out)</text>
        <dbReference type="Rhea" id="RHEA:11436"/>
        <dbReference type="Rhea" id="RHEA-COMP:10350"/>
        <dbReference type="Rhea" id="RHEA-COMP:14399"/>
        <dbReference type="ChEBI" id="CHEBI:15377"/>
        <dbReference type="ChEBI" id="CHEBI:15378"/>
        <dbReference type="ChEBI" id="CHEBI:15379"/>
        <dbReference type="ChEBI" id="CHEBI:29033"/>
        <dbReference type="ChEBI" id="CHEBI:29034"/>
        <dbReference type="EC" id="7.1.1.9"/>
    </reaction>
</comment>
<keyword evidence="1" id="KW-0472">Membrane</keyword>
<keyword evidence="1" id="KW-0813">Transport</keyword>
<reference evidence="4 5" key="1">
    <citation type="submission" date="2023-10" db="EMBL/GenBank/DDBJ databases">
        <title>Chromosome-scale genome assembly provides insights into flower coloration mechanisms of Canna indica.</title>
        <authorList>
            <person name="Li C."/>
        </authorList>
    </citation>
    <scope>NUCLEOTIDE SEQUENCE [LARGE SCALE GENOMIC DNA]</scope>
    <source>
        <tissue evidence="4">Flower</tissue>
    </source>
</reference>
<dbReference type="GO" id="GO:0006123">
    <property type="term" value="P:mitochondrial electron transport, cytochrome c to oxygen"/>
    <property type="evidence" value="ECO:0007669"/>
    <property type="project" value="TreeGrafter"/>
</dbReference>
<evidence type="ECO:0000256" key="2">
    <source>
        <dbReference type="SAM" id="MobiDB-lite"/>
    </source>
</evidence>
<dbReference type="EMBL" id="CP136892">
    <property type="protein sequence ID" value="WOL01141.1"/>
    <property type="molecule type" value="Genomic_DNA"/>
</dbReference>
<keyword evidence="1" id="KW-0812">Transmembrane</keyword>
<dbReference type="SUPFAM" id="SSF81442">
    <property type="entry name" value="Cytochrome c oxidase subunit I-like"/>
    <property type="match status" value="1"/>
</dbReference>
<dbReference type="InterPro" id="IPR036927">
    <property type="entry name" value="Cyt_c_oxase-like_su1_sf"/>
</dbReference>
<keyword evidence="1" id="KW-0249">Electron transport</keyword>
<keyword evidence="5" id="KW-1185">Reference proteome</keyword>
<keyword evidence="1" id="KW-0349">Heme</keyword>
<dbReference type="AlphaFoldDB" id="A0AAQ3Q9C0"/>
<comment type="pathway">
    <text evidence="1">Energy metabolism; oxidative phosphorylation.</text>
</comment>
<accession>A0AAQ3Q9C0</accession>
<evidence type="ECO:0000313" key="5">
    <source>
        <dbReference type="Proteomes" id="UP001327560"/>
    </source>
</evidence>
<keyword evidence="1" id="KW-0496">Mitochondrion</keyword>
<keyword evidence="1" id="KW-0408">Iron</keyword>
<dbReference type="GO" id="GO:0015990">
    <property type="term" value="P:electron transport coupled proton transport"/>
    <property type="evidence" value="ECO:0007669"/>
    <property type="project" value="TreeGrafter"/>
</dbReference>
<dbReference type="Pfam" id="PF00115">
    <property type="entry name" value="COX1"/>
    <property type="match status" value="1"/>
</dbReference>
<dbReference type="InterPro" id="IPR000883">
    <property type="entry name" value="Cyt_C_Oxase_1"/>
</dbReference>
<keyword evidence="1" id="KW-0479">Metal-binding</keyword>
<dbReference type="PANTHER" id="PTHR10422">
    <property type="entry name" value="CYTOCHROME C OXIDASE SUBUNIT 1"/>
    <property type="match status" value="1"/>
</dbReference>
<feature type="region of interest" description="Disordered" evidence="2">
    <location>
        <begin position="214"/>
        <end position="242"/>
    </location>
</feature>
<dbReference type="GO" id="GO:0005743">
    <property type="term" value="C:mitochondrial inner membrane"/>
    <property type="evidence" value="ECO:0007669"/>
    <property type="project" value="UniProtKB-SubCell"/>
</dbReference>
<dbReference type="GO" id="GO:0046872">
    <property type="term" value="F:metal ion binding"/>
    <property type="evidence" value="ECO:0007669"/>
    <property type="project" value="UniProtKB-KW"/>
</dbReference>
<dbReference type="GO" id="GO:0004129">
    <property type="term" value="F:cytochrome-c oxidase activity"/>
    <property type="evidence" value="ECO:0007669"/>
    <property type="project" value="UniProtKB-EC"/>
</dbReference>
<gene>
    <name evidence="4" type="ORF">Cni_G09855</name>
</gene>
<comment type="subcellular location">
    <subcellularLocation>
        <location evidence="1">Mitochondrion inner membrane</location>
        <topology evidence="1">Multi-pass membrane protein</topology>
    </subcellularLocation>
</comment>
<proteinExistence type="inferred from homology"/>
<comment type="function">
    <text evidence="1">Component of the cytochrome c oxidase, the last enzyme in the mitochondrial electron transport chain which drives oxidative phosphorylation. The respiratory chain contains 3 multisubunit complexes succinate dehydrogenase (complex II, CII), ubiquinol-cytochrome c oxidoreductase (cytochrome b-c1 complex, complex III, CIII) and cytochrome c oxidase (complex IV, CIV), that cooperate to transfer electrons derived from NADH and succinate to molecular oxygen, creating an electrochemical gradient over the inner membrane that drives transmembrane transport and the ATP synthase. Cytochrome c oxidase is the component of the respiratory chain that catalyzes the reduction of oxygen to water. Electrons originating from reduced cytochrome c in the intermembrane space (IMS) are transferred via the dinuclear copper A center (CU(A)) of subunit 2 and heme A of subunit 1 to the active site in subunit 1, a binuclear center (BNC) formed by heme A3 and copper B (CU(B)). The BNC reduces molecular oxygen to 2 water molecules using 4 electrons from cytochrome c in the IMS and 4 protons from the mitochondrial matrix.</text>
</comment>
<evidence type="ECO:0000256" key="1">
    <source>
        <dbReference type="RuleBase" id="RU000369"/>
    </source>
</evidence>
<name>A0AAQ3Q9C0_9LILI</name>
<dbReference type="PROSITE" id="PS50855">
    <property type="entry name" value="COX1"/>
    <property type="match status" value="1"/>
</dbReference>
<dbReference type="Gene3D" id="1.20.210.10">
    <property type="entry name" value="Cytochrome c oxidase-like, subunit I domain"/>
    <property type="match status" value="2"/>
</dbReference>
<comment type="similarity">
    <text evidence="1">Belongs to the heme-copper respiratory oxidase family.</text>
</comment>
<organism evidence="4 5">
    <name type="scientific">Canna indica</name>
    <name type="common">Indian-shot</name>
    <dbReference type="NCBI Taxonomy" id="4628"/>
    <lineage>
        <taxon>Eukaryota</taxon>
        <taxon>Viridiplantae</taxon>
        <taxon>Streptophyta</taxon>
        <taxon>Embryophyta</taxon>
        <taxon>Tracheophyta</taxon>
        <taxon>Spermatophyta</taxon>
        <taxon>Magnoliopsida</taxon>
        <taxon>Liliopsida</taxon>
        <taxon>Zingiberales</taxon>
        <taxon>Cannaceae</taxon>
        <taxon>Canna</taxon>
    </lineage>
</organism>
<protein>
    <recommendedName>
        <fullName evidence="1">Cytochrome c oxidase subunit 1</fullName>
        <ecNumber evidence="1">7.1.1.9</ecNumber>
    </recommendedName>
</protein>
<evidence type="ECO:0000313" key="4">
    <source>
        <dbReference type="EMBL" id="WOL01141.1"/>
    </source>
</evidence>
<keyword evidence="1" id="KW-0679">Respiratory chain</keyword>
<dbReference type="InterPro" id="IPR023616">
    <property type="entry name" value="Cyt_c_oxase-like_su1_dom"/>
</dbReference>
<dbReference type="PANTHER" id="PTHR10422:SF45">
    <property type="entry name" value="CYTOCHROME C OXIDASE SUBUNIT 1"/>
    <property type="match status" value="1"/>
</dbReference>
<keyword evidence="1" id="KW-0999">Mitochondrion inner membrane</keyword>
<evidence type="ECO:0000259" key="3">
    <source>
        <dbReference type="PROSITE" id="PS50855"/>
    </source>
</evidence>
<keyword evidence="1" id="KW-0186">Copper</keyword>
<sequence>MVYAMISIGVSGSLVWAHHMFTVGLDVDTHAYFTAATMIIVVPTGIKNFSWIATMWGGFYYWVGKIFGWTYPETLGQIHFWITSFGVNPTLFPMHFLGLSGMPRRIPDYPDAYTGWNALRSFGSYISVVGIRHFFVIVTITSSSGKNKRCVASPWAVEQNPTTPEWMGGSYGASNPVRGDVDAGESSNLVGSSRGLGWTSFNLAVLAKEGEEINQAIPRNKNPRPRADFQSLPWEEALNLPP</sequence>
<feature type="domain" description="Cytochrome oxidase subunit I profile" evidence="3">
    <location>
        <begin position="1"/>
        <end position="242"/>
    </location>
</feature>
<dbReference type="Proteomes" id="UP001327560">
    <property type="component" value="Chromosome 3"/>
</dbReference>
<dbReference type="GO" id="GO:0020037">
    <property type="term" value="F:heme binding"/>
    <property type="evidence" value="ECO:0007669"/>
    <property type="project" value="InterPro"/>
</dbReference>
<dbReference type="PRINTS" id="PR01165">
    <property type="entry name" value="CYCOXIDASEI"/>
</dbReference>